<dbReference type="GeneID" id="68359036"/>
<dbReference type="OrthoDB" id="5422841at2759"/>
<dbReference type="Proteomes" id="UP000824596">
    <property type="component" value="Unassembled WGS sequence"/>
</dbReference>
<sequence>MAHIAPDYDIHKRKRDVEDGGPQYHLPLSTTSHQGGAGFINYLPRTSAERLGLLQGDADTFSDIIGVLERHESLAASLGAKLTGPRLLKGIEKFFDGPIRTSSSQPYVTAISWLDIVAFAKANPNSFMLTTMADGTRCCHFVCKGVRTEISEDDWRLISSGAFDRFQLERPFEEDETAELATLDILEQRASILYKKADEVAARARILHHKLGHRRGDLARRRRTQEGGGARFHAVNQPARPPGFGSSYDLHADLLQQYMAAPQTTCVPPSRSTSGAGMSVASLGPLSPARTSPHRQQLHRLSPQGAAADVGGEAYRVLITQSTDKLAKGDMIHPPCDRCRRLRLQCTKHLTACQGCTKKHAKCSWRFLTDDEIAWLRSEAGAEGETTEGEQEGGGGGTDFREAPVARAAAGGEATSSSGATMNVAEGASRPASRAGPELGGRPAMRSPDPFSAVKSEANQETRRSQLPLGQEGPAPTREQSRSSRISSLITETG</sequence>
<evidence type="ECO:0000256" key="1">
    <source>
        <dbReference type="ARBA" id="ARBA00023242"/>
    </source>
</evidence>
<organism evidence="4 5">
    <name type="scientific">Hirsutella rhossiliensis</name>
    <dbReference type="NCBI Taxonomy" id="111463"/>
    <lineage>
        <taxon>Eukaryota</taxon>
        <taxon>Fungi</taxon>
        <taxon>Dikarya</taxon>
        <taxon>Ascomycota</taxon>
        <taxon>Pezizomycotina</taxon>
        <taxon>Sordariomycetes</taxon>
        <taxon>Hypocreomycetidae</taxon>
        <taxon>Hypocreales</taxon>
        <taxon>Ophiocordycipitaceae</taxon>
        <taxon>Hirsutella</taxon>
    </lineage>
</organism>
<dbReference type="CDD" id="cd00067">
    <property type="entry name" value="GAL4"/>
    <property type="match status" value="1"/>
</dbReference>
<name>A0A9P8MP56_9HYPO</name>
<comment type="caution">
    <text evidence="4">The sequence shown here is derived from an EMBL/GenBank/DDBJ whole genome shotgun (WGS) entry which is preliminary data.</text>
</comment>
<dbReference type="GO" id="GO:0008270">
    <property type="term" value="F:zinc ion binding"/>
    <property type="evidence" value="ECO:0007669"/>
    <property type="project" value="InterPro"/>
</dbReference>
<dbReference type="PROSITE" id="PS50048">
    <property type="entry name" value="ZN2_CY6_FUNGAL_2"/>
    <property type="match status" value="1"/>
</dbReference>
<feature type="compositionally biased region" description="Polar residues" evidence="2">
    <location>
        <begin position="483"/>
        <end position="494"/>
    </location>
</feature>
<keyword evidence="5" id="KW-1185">Reference proteome</keyword>
<reference evidence="4" key="1">
    <citation type="submission" date="2021-09" db="EMBL/GenBank/DDBJ databases">
        <title>A high-quality genome of the endoparasitic fungus Hirsutella rhossiliensis with a comparison of Hirsutella genomes reveals transposable elements contributing to genome size variation.</title>
        <authorList>
            <person name="Lin R."/>
            <person name="Jiao Y."/>
            <person name="Sun X."/>
            <person name="Ling J."/>
            <person name="Xie B."/>
            <person name="Cheng X."/>
        </authorList>
    </citation>
    <scope>NUCLEOTIDE SEQUENCE</scope>
    <source>
        <strain evidence="4">HR02</strain>
    </source>
</reference>
<feature type="compositionally biased region" description="Low complexity" evidence="2">
    <location>
        <begin position="405"/>
        <end position="420"/>
    </location>
</feature>
<feature type="region of interest" description="Disordered" evidence="2">
    <location>
        <begin position="1"/>
        <end position="24"/>
    </location>
</feature>
<feature type="region of interest" description="Disordered" evidence="2">
    <location>
        <begin position="381"/>
        <end position="494"/>
    </location>
</feature>
<dbReference type="GO" id="GO:0000981">
    <property type="term" value="F:DNA-binding transcription factor activity, RNA polymerase II-specific"/>
    <property type="evidence" value="ECO:0007669"/>
    <property type="project" value="InterPro"/>
</dbReference>
<gene>
    <name evidence="4" type="ORF">HRG_09907</name>
</gene>
<protein>
    <recommendedName>
        <fullName evidence="3">Zn(2)-C6 fungal-type domain-containing protein</fullName>
    </recommendedName>
</protein>
<accession>A0A9P8MP56</accession>
<evidence type="ECO:0000259" key="3">
    <source>
        <dbReference type="PROSITE" id="PS50048"/>
    </source>
</evidence>
<evidence type="ECO:0000256" key="2">
    <source>
        <dbReference type="SAM" id="MobiDB-lite"/>
    </source>
</evidence>
<dbReference type="InterPro" id="IPR001138">
    <property type="entry name" value="Zn2Cys6_DnaBD"/>
</dbReference>
<feature type="compositionally biased region" description="Basic and acidic residues" evidence="2">
    <location>
        <begin position="1"/>
        <end position="18"/>
    </location>
</feature>
<dbReference type="AlphaFoldDB" id="A0A9P8MP56"/>
<evidence type="ECO:0000313" key="5">
    <source>
        <dbReference type="Proteomes" id="UP000824596"/>
    </source>
</evidence>
<evidence type="ECO:0000313" key="4">
    <source>
        <dbReference type="EMBL" id="KAH0958862.1"/>
    </source>
</evidence>
<dbReference type="RefSeq" id="XP_044716375.1">
    <property type="nucleotide sequence ID" value="XM_044868378.1"/>
</dbReference>
<keyword evidence="1" id="KW-0539">Nucleus</keyword>
<proteinExistence type="predicted"/>
<dbReference type="InterPro" id="IPR036864">
    <property type="entry name" value="Zn2-C6_fun-type_DNA-bd_sf"/>
</dbReference>
<dbReference type="SUPFAM" id="SSF57701">
    <property type="entry name" value="Zn2/Cys6 DNA-binding domain"/>
    <property type="match status" value="1"/>
</dbReference>
<feature type="domain" description="Zn(2)-C6 fungal-type" evidence="3">
    <location>
        <begin position="335"/>
        <end position="365"/>
    </location>
</feature>
<dbReference type="EMBL" id="JAIZPD010000014">
    <property type="protein sequence ID" value="KAH0958862.1"/>
    <property type="molecule type" value="Genomic_DNA"/>
</dbReference>